<keyword evidence="4" id="KW-1185">Reference proteome</keyword>
<accession>A0A2S2BVG6</accession>
<dbReference type="Gene3D" id="2.60.200.20">
    <property type="match status" value="1"/>
</dbReference>
<proteinExistence type="predicted"/>
<protein>
    <submittedName>
        <fullName evidence="3">LuxR family transcriptional regulator</fullName>
    </submittedName>
</protein>
<evidence type="ECO:0000313" key="3">
    <source>
        <dbReference type="EMBL" id="AWK72583.1"/>
    </source>
</evidence>
<dbReference type="SUPFAM" id="SSF46894">
    <property type="entry name" value="C-terminal effector domain of the bipartite response regulators"/>
    <property type="match status" value="1"/>
</dbReference>
<evidence type="ECO:0000256" key="1">
    <source>
        <dbReference type="ARBA" id="ARBA00022553"/>
    </source>
</evidence>
<dbReference type="PROSITE" id="PS50006">
    <property type="entry name" value="FHA_DOMAIN"/>
    <property type="match status" value="1"/>
</dbReference>
<dbReference type="InterPro" id="IPR036388">
    <property type="entry name" value="WH-like_DNA-bd_sf"/>
</dbReference>
<dbReference type="Pfam" id="PF00196">
    <property type="entry name" value="GerE"/>
    <property type="match status" value="1"/>
</dbReference>
<dbReference type="PANTHER" id="PTHR23308">
    <property type="entry name" value="NUCLEAR INHIBITOR OF PROTEIN PHOSPHATASE-1"/>
    <property type="match status" value="1"/>
</dbReference>
<dbReference type="CDD" id="cd00060">
    <property type="entry name" value="FHA"/>
    <property type="match status" value="1"/>
</dbReference>
<dbReference type="InterPro" id="IPR000792">
    <property type="entry name" value="Tscrpt_reg_LuxR_C"/>
</dbReference>
<dbReference type="Pfam" id="PF00498">
    <property type="entry name" value="FHA"/>
    <property type="match status" value="1"/>
</dbReference>
<dbReference type="GO" id="GO:0006355">
    <property type="term" value="P:regulation of DNA-templated transcription"/>
    <property type="evidence" value="ECO:0007669"/>
    <property type="project" value="InterPro"/>
</dbReference>
<dbReference type="InterPro" id="IPR016032">
    <property type="entry name" value="Sig_transdc_resp-reg_C-effctor"/>
</dbReference>
<name>A0A2S2BVG6_9NOCA</name>
<dbReference type="Proteomes" id="UP000245711">
    <property type="component" value="Chromosome"/>
</dbReference>
<gene>
    <name evidence="3" type="ORF">CBI38_14435</name>
</gene>
<dbReference type="AlphaFoldDB" id="A0A2S2BVG6"/>
<dbReference type="Gene3D" id="1.10.10.10">
    <property type="entry name" value="Winged helix-like DNA-binding domain superfamily/Winged helix DNA-binding domain"/>
    <property type="match status" value="1"/>
</dbReference>
<dbReference type="SMART" id="SM00240">
    <property type="entry name" value="FHA"/>
    <property type="match status" value="1"/>
</dbReference>
<evidence type="ECO:0000313" key="4">
    <source>
        <dbReference type="Proteomes" id="UP000245711"/>
    </source>
</evidence>
<dbReference type="SUPFAM" id="SSF49879">
    <property type="entry name" value="SMAD/FHA domain"/>
    <property type="match status" value="1"/>
</dbReference>
<dbReference type="EMBL" id="CP021354">
    <property type="protein sequence ID" value="AWK72583.1"/>
    <property type="molecule type" value="Genomic_DNA"/>
</dbReference>
<sequence>MPVKYPVLTYTNHGHTHELPLTPDRSQIIIGRSAYADVSLSTDPDISRLHATVEHIGGYWAVTDESLSRNGTFVNGTRIRGRRILHPGDVIRIGDSTLTYHGEPATGCGETAIGDTLDTPPELTPAQHAVLTELCRPFHNGTDHPVPASNQQIADALQLSTETVKSHLRALCSKFQVDEFARNEKRGRLVALALTNKIATPHTL</sequence>
<reference evidence="3 4" key="1">
    <citation type="submission" date="2017-05" db="EMBL/GenBank/DDBJ databases">
        <title>Isolation of Rhodococcus sp. S2-17 biodegrading of BP-3.</title>
        <authorList>
            <person name="Lee Y."/>
            <person name="Kim K.H."/>
            <person name="Chun B.H."/>
            <person name="Jung H.S."/>
            <person name="Jeon C.O."/>
        </authorList>
    </citation>
    <scope>NUCLEOTIDE SEQUENCE [LARGE SCALE GENOMIC DNA]</scope>
    <source>
        <strain evidence="3 4">S2-17</strain>
    </source>
</reference>
<dbReference type="InterPro" id="IPR000253">
    <property type="entry name" value="FHA_dom"/>
</dbReference>
<dbReference type="InterPro" id="IPR008984">
    <property type="entry name" value="SMAD_FHA_dom_sf"/>
</dbReference>
<dbReference type="InterPro" id="IPR050923">
    <property type="entry name" value="Cell_Proc_Reg/RNA_Proc"/>
</dbReference>
<feature type="domain" description="FHA" evidence="2">
    <location>
        <begin position="28"/>
        <end position="79"/>
    </location>
</feature>
<dbReference type="GO" id="GO:0003677">
    <property type="term" value="F:DNA binding"/>
    <property type="evidence" value="ECO:0007669"/>
    <property type="project" value="InterPro"/>
</dbReference>
<dbReference type="KEGG" id="roz:CBI38_14435"/>
<keyword evidence="1" id="KW-0597">Phosphoprotein</keyword>
<evidence type="ECO:0000259" key="2">
    <source>
        <dbReference type="PROSITE" id="PS50006"/>
    </source>
</evidence>
<organism evidence="3 4">
    <name type="scientific">Rhodococcus oxybenzonivorans</name>
    <dbReference type="NCBI Taxonomy" id="1990687"/>
    <lineage>
        <taxon>Bacteria</taxon>
        <taxon>Bacillati</taxon>
        <taxon>Actinomycetota</taxon>
        <taxon>Actinomycetes</taxon>
        <taxon>Mycobacteriales</taxon>
        <taxon>Nocardiaceae</taxon>
        <taxon>Rhodococcus</taxon>
    </lineage>
</organism>